<organism evidence="3 4">
    <name type="scientific">Amphibalanus amphitrite</name>
    <name type="common">Striped barnacle</name>
    <name type="synonym">Balanus amphitrite</name>
    <dbReference type="NCBI Taxonomy" id="1232801"/>
    <lineage>
        <taxon>Eukaryota</taxon>
        <taxon>Metazoa</taxon>
        <taxon>Ecdysozoa</taxon>
        <taxon>Arthropoda</taxon>
        <taxon>Crustacea</taxon>
        <taxon>Multicrustacea</taxon>
        <taxon>Cirripedia</taxon>
        <taxon>Thoracica</taxon>
        <taxon>Thoracicalcarea</taxon>
        <taxon>Balanomorpha</taxon>
        <taxon>Balanoidea</taxon>
        <taxon>Balanidae</taxon>
        <taxon>Amphibalaninae</taxon>
        <taxon>Amphibalanus</taxon>
    </lineage>
</organism>
<dbReference type="OrthoDB" id="6381819at2759"/>
<dbReference type="InterPro" id="IPR032104">
    <property type="entry name" value="Spaetzle"/>
</dbReference>
<feature type="domain" description="Spaetzle" evidence="2">
    <location>
        <begin position="120"/>
        <end position="211"/>
    </location>
</feature>
<evidence type="ECO:0000259" key="2">
    <source>
        <dbReference type="Pfam" id="PF16077"/>
    </source>
</evidence>
<dbReference type="Gene3D" id="2.10.90.10">
    <property type="entry name" value="Cystine-knot cytokines"/>
    <property type="match status" value="1"/>
</dbReference>
<name>A0A6A4W532_AMPAM</name>
<dbReference type="AlphaFoldDB" id="A0A6A4W532"/>
<dbReference type="Proteomes" id="UP000440578">
    <property type="component" value="Unassembled WGS sequence"/>
</dbReference>
<accession>A0A6A4W532</accession>
<proteinExistence type="predicted"/>
<protein>
    <recommendedName>
        <fullName evidence="2">Spaetzle domain-containing protein</fullName>
    </recommendedName>
</protein>
<evidence type="ECO:0000256" key="1">
    <source>
        <dbReference type="SAM" id="MobiDB-lite"/>
    </source>
</evidence>
<dbReference type="Pfam" id="PF16077">
    <property type="entry name" value="Spaetzle"/>
    <property type="match status" value="1"/>
</dbReference>
<evidence type="ECO:0000313" key="4">
    <source>
        <dbReference type="Proteomes" id="UP000440578"/>
    </source>
</evidence>
<dbReference type="SUPFAM" id="SSF57501">
    <property type="entry name" value="Cystine-knot cytokines"/>
    <property type="match status" value="1"/>
</dbReference>
<dbReference type="EMBL" id="VIIS01001512">
    <property type="protein sequence ID" value="KAF0297138.1"/>
    <property type="molecule type" value="Genomic_DNA"/>
</dbReference>
<feature type="region of interest" description="Disordered" evidence="1">
    <location>
        <begin position="36"/>
        <end position="102"/>
    </location>
</feature>
<keyword evidence="4" id="KW-1185">Reference proteome</keyword>
<dbReference type="InterPro" id="IPR029034">
    <property type="entry name" value="Cystine-knot_cytokine"/>
</dbReference>
<evidence type="ECO:0000313" key="3">
    <source>
        <dbReference type="EMBL" id="KAF0297138.1"/>
    </source>
</evidence>
<comment type="caution">
    <text evidence="3">The sequence shown here is derived from an EMBL/GenBank/DDBJ whole genome shotgun (WGS) entry which is preliminary data.</text>
</comment>
<reference evidence="3 4" key="1">
    <citation type="submission" date="2019-07" db="EMBL/GenBank/DDBJ databases">
        <title>Draft genome assembly of a fouling barnacle, Amphibalanus amphitrite (Darwin, 1854): The first reference genome for Thecostraca.</title>
        <authorList>
            <person name="Kim W."/>
        </authorList>
    </citation>
    <scope>NUCLEOTIDE SEQUENCE [LARGE SCALE GENOMIC DNA]</scope>
    <source>
        <strain evidence="3">SNU_AA5</strain>
        <tissue evidence="3">Soma without cirri and trophi</tissue>
    </source>
</reference>
<gene>
    <name evidence="3" type="ORF">FJT64_005427</name>
</gene>
<sequence>MFVTSRHSEYFGCEGAKSVFKVALLWSGGRWGSARLHQPSPDDWDGTIDTSDPQLTDFPEISNGRWPAPRRRSARHTWLPEPSDGPLPLPDELESPEADREASLATLRRYSPRRGGFSVCCPAGEELTSPRAGTRRDGSLGILYADDKFRQMFFERSCRARADDEDSLAERRRRRRYRCVQQYSHSYAVYNVNGTKVLDYIRIRSGCKCEVKSKRKRKRRGET</sequence>